<gene>
    <name evidence="6" type="ORF">ACFP2T_39445</name>
</gene>
<dbReference type="PANTHER" id="PTHR30346">
    <property type="entry name" value="TRANSCRIPTIONAL DUAL REGULATOR HCAR-RELATED"/>
    <property type="match status" value="1"/>
</dbReference>
<evidence type="ECO:0000256" key="4">
    <source>
        <dbReference type="ARBA" id="ARBA00023163"/>
    </source>
</evidence>
<accession>A0ABW1KL65</accession>
<dbReference type="EMBL" id="JBHSPR010000056">
    <property type="protein sequence ID" value="MFC6022220.1"/>
    <property type="molecule type" value="Genomic_DNA"/>
</dbReference>
<dbReference type="PRINTS" id="PR00039">
    <property type="entry name" value="HTHLYSR"/>
</dbReference>
<keyword evidence="4" id="KW-0804">Transcription</keyword>
<dbReference type="Proteomes" id="UP001596203">
    <property type="component" value="Unassembled WGS sequence"/>
</dbReference>
<keyword evidence="2" id="KW-0805">Transcription regulation</keyword>
<evidence type="ECO:0000256" key="3">
    <source>
        <dbReference type="ARBA" id="ARBA00023125"/>
    </source>
</evidence>
<dbReference type="CDD" id="cd08414">
    <property type="entry name" value="PBP2_LTTR_aromatics_like"/>
    <property type="match status" value="1"/>
</dbReference>
<dbReference type="Gene3D" id="3.40.190.10">
    <property type="entry name" value="Periplasmic binding protein-like II"/>
    <property type="match status" value="2"/>
</dbReference>
<keyword evidence="7" id="KW-1185">Reference proteome</keyword>
<dbReference type="Pfam" id="PF03466">
    <property type="entry name" value="LysR_substrate"/>
    <property type="match status" value="1"/>
</dbReference>
<protein>
    <submittedName>
        <fullName evidence="6">LysR family transcriptional regulator</fullName>
    </submittedName>
</protein>
<feature type="domain" description="HTH lysR-type" evidence="5">
    <location>
        <begin position="1"/>
        <end position="58"/>
    </location>
</feature>
<name>A0ABW1KL65_9ACTN</name>
<dbReference type="Gene3D" id="1.10.10.10">
    <property type="entry name" value="Winged helix-like DNA-binding domain superfamily/Winged helix DNA-binding domain"/>
    <property type="match status" value="1"/>
</dbReference>
<dbReference type="InterPro" id="IPR036388">
    <property type="entry name" value="WH-like_DNA-bd_sf"/>
</dbReference>
<evidence type="ECO:0000313" key="6">
    <source>
        <dbReference type="EMBL" id="MFC6022220.1"/>
    </source>
</evidence>
<evidence type="ECO:0000259" key="5">
    <source>
        <dbReference type="PROSITE" id="PS50931"/>
    </source>
</evidence>
<evidence type="ECO:0000256" key="2">
    <source>
        <dbReference type="ARBA" id="ARBA00023015"/>
    </source>
</evidence>
<comment type="caution">
    <text evidence="6">The sequence shown here is derived from an EMBL/GenBank/DDBJ whole genome shotgun (WGS) entry which is preliminary data.</text>
</comment>
<evidence type="ECO:0000256" key="1">
    <source>
        <dbReference type="ARBA" id="ARBA00009437"/>
    </source>
</evidence>
<sequence length="308" mass="33237">MELRHLRYFLAVAGHLHFGRAAAELGIQQPPLSQQIRALESEIGVDLFDRGSRRVRLTPAGIAFRPDAERALAHAAAAVRAAQRAGRGETGTLAVGFVGSATFTLLPRLLRAVRDRHPDVTLNLRELTTTQQVDGLRDGTLDVGLLRPPLPAADTGFLHVEAVGNERLVVALPADHPRAGDRVVDARQLADEPFVLSPRHLGPGLRDQIVDYCRRAGFTPTVAQEAIQMQTIIGLVAGGLGVSLVPASVSQLRRNDVAFRPARPATHVIELAVAYRRIESNPATANLVALARDLARSAPVRPRRPASH</sequence>
<comment type="similarity">
    <text evidence="1">Belongs to the LysR transcriptional regulatory family.</text>
</comment>
<proteinExistence type="inferred from homology"/>
<organism evidence="6 7">
    <name type="scientific">Plantactinospora solaniradicis</name>
    <dbReference type="NCBI Taxonomy" id="1723736"/>
    <lineage>
        <taxon>Bacteria</taxon>
        <taxon>Bacillati</taxon>
        <taxon>Actinomycetota</taxon>
        <taxon>Actinomycetes</taxon>
        <taxon>Micromonosporales</taxon>
        <taxon>Micromonosporaceae</taxon>
        <taxon>Plantactinospora</taxon>
    </lineage>
</organism>
<evidence type="ECO:0000313" key="7">
    <source>
        <dbReference type="Proteomes" id="UP001596203"/>
    </source>
</evidence>
<dbReference type="RefSeq" id="WP_377431538.1">
    <property type="nucleotide sequence ID" value="NZ_JBHSPR010000056.1"/>
</dbReference>
<dbReference type="InterPro" id="IPR000847">
    <property type="entry name" value="LysR_HTH_N"/>
</dbReference>
<dbReference type="SUPFAM" id="SSF53850">
    <property type="entry name" value="Periplasmic binding protein-like II"/>
    <property type="match status" value="1"/>
</dbReference>
<dbReference type="PANTHER" id="PTHR30346:SF0">
    <property type="entry name" value="HCA OPERON TRANSCRIPTIONAL ACTIVATOR HCAR"/>
    <property type="match status" value="1"/>
</dbReference>
<dbReference type="PROSITE" id="PS50931">
    <property type="entry name" value="HTH_LYSR"/>
    <property type="match status" value="1"/>
</dbReference>
<dbReference type="SUPFAM" id="SSF46785">
    <property type="entry name" value="Winged helix' DNA-binding domain"/>
    <property type="match status" value="1"/>
</dbReference>
<reference evidence="7" key="1">
    <citation type="journal article" date="2019" name="Int. J. Syst. Evol. Microbiol.">
        <title>The Global Catalogue of Microorganisms (GCM) 10K type strain sequencing project: providing services to taxonomists for standard genome sequencing and annotation.</title>
        <authorList>
            <consortium name="The Broad Institute Genomics Platform"/>
            <consortium name="The Broad Institute Genome Sequencing Center for Infectious Disease"/>
            <person name="Wu L."/>
            <person name="Ma J."/>
        </authorList>
    </citation>
    <scope>NUCLEOTIDE SEQUENCE [LARGE SCALE GENOMIC DNA]</scope>
    <source>
        <strain evidence="7">ZS-35-S2</strain>
    </source>
</reference>
<dbReference type="InterPro" id="IPR036390">
    <property type="entry name" value="WH_DNA-bd_sf"/>
</dbReference>
<keyword evidence="3" id="KW-0238">DNA-binding</keyword>
<dbReference type="Pfam" id="PF00126">
    <property type="entry name" value="HTH_1"/>
    <property type="match status" value="1"/>
</dbReference>
<dbReference type="InterPro" id="IPR005119">
    <property type="entry name" value="LysR_subst-bd"/>
</dbReference>